<evidence type="ECO:0000256" key="2">
    <source>
        <dbReference type="ARBA" id="ARBA00022801"/>
    </source>
</evidence>
<comment type="function">
    <text evidence="5">Zinc chaperone that directly transfers zinc cofactor to target proteins, thereby activating them. Zinc is transferred from the CXCC motif in the GTPase domain to the zinc binding site in target proteins in a process requiring GTP hydrolysis.</text>
</comment>
<evidence type="ECO:0000256" key="4">
    <source>
        <dbReference type="ARBA" id="ARBA00034320"/>
    </source>
</evidence>
<dbReference type="InterPro" id="IPR003495">
    <property type="entry name" value="CobW/HypB/UreG_nucleotide-bd"/>
</dbReference>
<dbReference type="InterPro" id="IPR011629">
    <property type="entry name" value="CobW-like_C"/>
</dbReference>
<dbReference type="Gene3D" id="3.30.1220.10">
    <property type="entry name" value="CobW-like, C-terminal domain"/>
    <property type="match status" value="1"/>
</dbReference>
<dbReference type="Pfam" id="PF07683">
    <property type="entry name" value="CobW_C"/>
    <property type="match status" value="1"/>
</dbReference>
<name>A0A0C6P6X1_BORBO</name>
<evidence type="ECO:0000259" key="7">
    <source>
        <dbReference type="SMART" id="SM00833"/>
    </source>
</evidence>
<evidence type="ECO:0000256" key="3">
    <source>
        <dbReference type="ARBA" id="ARBA00023186"/>
    </source>
</evidence>
<dbReference type="RefSeq" id="WP_003809375.1">
    <property type="nucleotide sequence ID" value="NC_019382.1"/>
</dbReference>
<evidence type="ECO:0000256" key="5">
    <source>
        <dbReference type="ARBA" id="ARBA00045658"/>
    </source>
</evidence>
<evidence type="ECO:0000256" key="1">
    <source>
        <dbReference type="ARBA" id="ARBA00022741"/>
    </source>
</evidence>
<dbReference type="KEGG" id="bbh:BN112_2114"/>
<protein>
    <recommendedName>
        <fullName evidence="7">CobW C-terminal domain-containing protein</fullName>
    </recommendedName>
</protein>
<reference evidence="8 9" key="1">
    <citation type="journal article" date="2012" name="BMC Genomics">
        <title>Comparative genomics of the classical Bordetella subspecies: the evolution and exchange of virulence-associated diversity amongst closely related pathogens.</title>
        <authorList>
            <person name="Park J."/>
            <person name="Zhang Y."/>
            <person name="Buboltz A.M."/>
            <person name="Zhang X."/>
            <person name="Schuster S.C."/>
            <person name="Ahuja U."/>
            <person name="Liu M."/>
            <person name="Miller J.F."/>
            <person name="Sebaihia M."/>
            <person name="Bentley S.D."/>
            <person name="Parkhill J."/>
            <person name="Harvill E.T."/>
        </authorList>
    </citation>
    <scope>NUCLEOTIDE SEQUENCE [LARGE SCALE GENOMIC DNA]</scope>
    <source>
        <strain evidence="8 9">253</strain>
    </source>
</reference>
<organism evidence="8 9">
    <name type="scientific">Bordetella bronchiseptica 253</name>
    <dbReference type="NCBI Taxonomy" id="568707"/>
    <lineage>
        <taxon>Bacteria</taxon>
        <taxon>Pseudomonadati</taxon>
        <taxon>Pseudomonadota</taxon>
        <taxon>Betaproteobacteria</taxon>
        <taxon>Burkholderiales</taxon>
        <taxon>Alcaligenaceae</taxon>
        <taxon>Bordetella</taxon>
    </lineage>
</organism>
<dbReference type="GO" id="GO:0000166">
    <property type="term" value="F:nucleotide binding"/>
    <property type="evidence" value="ECO:0007669"/>
    <property type="project" value="UniProtKB-KW"/>
</dbReference>
<dbReference type="GO" id="GO:0005737">
    <property type="term" value="C:cytoplasm"/>
    <property type="evidence" value="ECO:0007669"/>
    <property type="project" value="TreeGrafter"/>
</dbReference>
<dbReference type="InterPro" id="IPR051316">
    <property type="entry name" value="Zinc-reg_GTPase_activator"/>
</dbReference>
<dbReference type="OrthoDB" id="9808822at2"/>
<dbReference type="GeneID" id="56479978"/>
<comment type="catalytic activity">
    <reaction evidence="6">
        <text>GTP + H2O = GDP + phosphate + H(+)</text>
        <dbReference type="Rhea" id="RHEA:19669"/>
        <dbReference type="ChEBI" id="CHEBI:15377"/>
        <dbReference type="ChEBI" id="CHEBI:15378"/>
        <dbReference type="ChEBI" id="CHEBI:37565"/>
        <dbReference type="ChEBI" id="CHEBI:43474"/>
        <dbReference type="ChEBI" id="CHEBI:58189"/>
    </reaction>
    <physiologicalReaction direction="left-to-right" evidence="6">
        <dbReference type="Rhea" id="RHEA:19670"/>
    </physiologicalReaction>
</comment>
<feature type="domain" description="CobW C-terminal" evidence="7">
    <location>
        <begin position="233"/>
        <end position="325"/>
    </location>
</feature>
<gene>
    <name evidence="8" type="ORF">BN112_2114</name>
</gene>
<evidence type="ECO:0000313" key="8">
    <source>
        <dbReference type="EMBL" id="CCJ54031.1"/>
    </source>
</evidence>
<keyword evidence="1" id="KW-0547">Nucleotide-binding</keyword>
<dbReference type="GO" id="GO:0016787">
    <property type="term" value="F:hydrolase activity"/>
    <property type="evidence" value="ECO:0007669"/>
    <property type="project" value="UniProtKB-KW"/>
</dbReference>
<dbReference type="SUPFAM" id="SSF90002">
    <property type="entry name" value="Hypothetical protein YjiA, C-terminal domain"/>
    <property type="match status" value="1"/>
</dbReference>
<dbReference type="PANTHER" id="PTHR13748">
    <property type="entry name" value="COBW-RELATED"/>
    <property type="match status" value="1"/>
</dbReference>
<proteinExistence type="inferred from homology"/>
<comment type="similarity">
    <text evidence="4">Belongs to the SIMIBI class G3E GTPase family. ZNG1 subfamily.</text>
</comment>
<dbReference type="PANTHER" id="PTHR13748:SF62">
    <property type="entry name" value="COBW DOMAIN-CONTAINING PROTEIN"/>
    <property type="match status" value="1"/>
</dbReference>
<dbReference type="CDD" id="cd03112">
    <property type="entry name" value="CobW-like"/>
    <property type="match status" value="1"/>
</dbReference>
<sequence>MSTIPITLLTGFLGSGKTSLLRRLIHQPGFARCAVIINEFGEVGLDQALVADQSDDRDIQLLDSGCLCCLASSAIQDTLASLYYRRLRGEIPWFDRVLIETSGLAEPGPIINAVYGDGALARQFRFAGIVTTFDAGFGQVDVQAYAEAKTQLLMADTVVLTKLDLHPEARHLAAWLGELNPTARVYENSLPDDTLARLLLDPAADRPAPAAQGHPSAGAPQASALRHLLAYGIHSVTVDVPDAIGWPAWAAFVHEVQRTFADRLLRLKGVLAFEGQGRMAVHAVHHVFSAPEPAGAVPPALVGKLVFIVRDMEREEVLHAVRHLSGAPPADAA</sequence>
<dbReference type="SMART" id="SM00833">
    <property type="entry name" value="CobW_C"/>
    <property type="match status" value="1"/>
</dbReference>
<dbReference type="InterPro" id="IPR036627">
    <property type="entry name" value="CobW-likC_sf"/>
</dbReference>
<dbReference type="EMBL" id="HE965806">
    <property type="protein sequence ID" value="CCJ54031.1"/>
    <property type="molecule type" value="Genomic_DNA"/>
</dbReference>
<dbReference type="Gene3D" id="3.40.50.300">
    <property type="entry name" value="P-loop containing nucleotide triphosphate hydrolases"/>
    <property type="match status" value="1"/>
</dbReference>
<accession>A0A0C6P6X1</accession>
<evidence type="ECO:0000313" key="9">
    <source>
        <dbReference type="Proteomes" id="UP000007564"/>
    </source>
</evidence>
<dbReference type="AlphaFoldDB" id="A0A0C6P6X1"/>
<dbReference type="Pfam" id="PF02492">
    <property type="entry name" value="cobW"/>
    <property type="match status" value="1"/>
</dbReference>
<keyword evidence="3" id="KW-0143">Chaperone</keyword>
<keyword evidence="2" id="KW-0378">Hydrolase</keyword>
<dbReference type="InterPro" id="IPR027417">
    <property type="entry name" value="P-loop_NTPase"/>
</dbReference>
<dbReference type="Proteomes" id="UP000007564">
    <property type="component" value="Chromosome"/>
</dbReference>
<evidence type="ECO:0000256" key="6">
    <source>
        <dbReference type="ARBA" id="ARBA00049117"/>
    </source>
</evidence>
<dbReference type="SUPFAM" id="SSF52540">
    <property type="entry name" value="P-loop containing nucleoside triphosphate hydrolases"/>
    <property type="match status" value="1"/>
</dbReference>
<dbReference type="HOGENOM" id="CLU_017452_0_2_4"/>